<dbReference type="OrthoDB" id="5588148at2759"/>
<dbReference type="InterPro" id="IPR043128">
    <property type="entry name" value="Rev_trsase/Diguanyl_cyclase"/>
</dbReference>
<dbReference type="SUPFAM" id="SSF56672">
    <property type="entry name" value="DNA/RNA polymerases"/>
    <property type="match status" value="1"/>
</dbReference>
<name>A0A6A6EG98_9PEZI</name>
<sequence length="74" mass="9029">INYILYKYLNVFMIAYLDNILVYISKILKEDRKRSGRLLEKPSTISLYLDIKKYKFKTKSTKYLEFIIKVRQEI</sequence>
<evidence type="ECO:0008006" key="3">
    <source>
        <dbReference type="Google" id="ProtNLM"/>
    </source>
</evidence>
<organism evidence="1 2">
    <name type="scientific">Zopfia rhizophila CBS 207.26</name>
    <dbReference type="NCBI Taxonomy" id="1314779"/>
    <lineage>
        <taxon>Eukaryota</taxon>
        <taxon>Fungi</taxon>
        <taxon>Dikarya</taxon>
        <taxon>Ascomycota</taxon>
        <taxon>Pezizomycotina</taxon>
        <taxon>Dothideomycetes</taxon>
        <taxon>Dothideomycetes incertae sedis</taxon>
        <taxon>Zopfiaceae</taxon>
        <taxon>Zopfia</taxon>
    </lineage>
</organism>
<accession>A0A6A6EG98</accession>
<feature type="non-terminal residue" evidence="1">
    <location>
        <position position="1"/>
    </location>
</feature>
<proteinExistence type="predicted"/>
<evidence type="ECO:0000313" key="2">
    <source>
        <dbReference type="Proteomes" id="UP000800200"/>
    </source>
</evidence>
<evidence type="ECO:0000313" key="1">
    <source>
        <dbReference type="EMBL" id="KAF2190323.1"/>
    </source>
</evidence>
<keyword evidence="2" id="KW-1185">Reference proteome</keyword>
<dbReference type="InterPro" id="IPR043502">
    <property type="entry name" value="DNA/RNA_pol_sf"/>
</dbReference>
<reference evidence="1" key="1">
    <citation type="journal article" date="2020" name="Stud. Mycol.">
        <title>101 Dothideomycetes genomes: a test case for predicting lifestyles and emergence of pathogens.</title>
        <authorList>
            <person name="Haridas S."/>
            <person name="Albert R."/>
            <person name="Binder M."/>
            <person name="Bloem J."/>
            <person name="Labutti K."/>
            <person name="Salamov A."/>
            <person name="Andreopoulos B."/>
            <person name="Baker S."/>
            <person name="Barry K."/>
            <person name="Bills G."/>
            <person name="Bluhm B."/>
            <person name="Cannon C."/>
            <person name="Castanera R."/>
            <person name="Culley D."/>
            <person name="Daum C."/>
            <person name="Ezra D."/>
            <person name="Gonzalez J."/>
            <person name="Henrissat B."/>
            <person name="Kuo A."/>
            <person name="Liang C."/>
            <person name="Lipzen A."/>
            <person name="Lutzoni F."/>
            <person name="Magnuson J."/>
            <person name="Mondo S."/>
            <person name="Nolan M."/>
            <person name="Ohm R."/>
            <person name="Pangilinan J."/>
            <person name="Park H.-J."/>
            <person name="Ramirez L."/>
            <person name="Alfaro M."/>
            <person name="Sun H."/>
            <person name="Tritt A."/>
            <person name="Yoshinaga Y."/>
            <person name="Zwiers L.-H."/>
            <person name="Turgeon B."/>
            <person name="Goodwin S."/>
            <person name="Spatafora J."/>
            <person name="Crous P."/>
            <person name="Grigoriev I."/>
        </authorList>
    </citation>
    <scope>NUCLEOTIDE SEQUENCE</scope>
    <source>
        <strain evidence="1">CBS 207.26</strain>
    </source>
</reference>
<protein>
    <recommendedName>
        <fullName evidence="3">Reverse transcriptase domain-containing protein</fullName>
    </recommendedName>
</protein>
<dbReference type="EMBL" id="ML994619">
    <property type="protein sequence ID" value="KAF2190323.1"/>
    <property type="molecule type" value="Genomic_DNA"/>
</dbReference>
<gene>
    <name evidence="1" type="ORF">K469DRAFT_560583</name>
</gene>
<dbReference type="AlphaFoldDB" id="A0A6A6EG98"/>
<dbReference type="Proteomes" id="UP000800200">
    <property type="component" value="Unassembled WGS sequence"/>
</dbReference>
<dbReference type="Gene3D" id="3.30.70.270">
    <property type="match status" value="1"/>
</dbReference>